<evidence type="ECO:0000256" key="1">
    <source>
        <dbReference type="ARBA" id="ARBA00006845"/>
    </source>
</evidence>
<keyword evidence="4" id="KW-1185">Reference proteome</keyword>
<comment type="caution">
    <text evidence="3">The sequence shown here is derived from an EMBL/GenBank/DDBJ whole genome shotgun (WGS) entry which is preliminary data.</text>
</comment>
<dbReference type="Pfam" id="PF01337">
    <property type="entry name" value="Barstar"/>
    <property type="match status" value="1"/>
</dbReference>
<dbReference type="Gene3D" id="3.30.370.10">
    <property type="entry name" value="Barstar-like"/>
    <property type="match status" value="1"/>
</dbReference>
<dbReference type="AlphaFoldDB" id="A0A919TJL7"/>
<gene>
    <name evidence="3" type="ORF">Asi03nite_20770</name>
</gene>
<comment type="similarity">
    <text evidence="1">Belongs to the barstar family.</text>
</comment>
<dbReference type="SUPFAM" id="SSF52038">
    <property type="entry name" value="Barstar-related"/>
    <property type="match status" value="1"/>
</dbReference>
<organism evidence="3 4">
    <name type="scientific">Actinoplanes siamensis</name>
    <dbReference type="NCBI Taxonomy" id="1223317"/>
    <lineage>
        <taxon>Bacteria</taxon>
        <taxon>Bacillati</taxon>
        <taxon>Actinomycetota</taxon>
        <taxon>Actinomycetes</taxon>
        <taxon>Micromonosporales</taxon>
        <taxon>Micromonosporaceae</taxon>
        <taxon>Actinoplanes</taxon>
    </lineage>
</organism>
<dbReference type="Proteomes" id="UP000629619">
    <property type="component" value="Unassembled WGS sequence"/>
</dbReference>
<reference evidence="3" key="1">
    <citation type="submission" date="2021-01" db="EMBL/GenBank/DDBJ databases">
        <title>Whole genome shotgun sequence of Actinoplanes siamensis NBRC 109076.</title>
        <authorList>
            <person name="Komaki H."/>
            <person name="Tamura T."/>
        </authorList>
    </citation>
    <scope>NUCLEOTIDE SEQUENCE</scope>
    <source>
        <strain evidence="3">NBRC 109076</strain>
    </source>
</reference>
<accession>A0A919TJL7</accession>
<feature type="domain" description="Barstar (barnase inhibitor)" evidence="2">
    <location>
        <begin position="289"/>
        <end position="343"/>
    </location>
</feature>
<name>A0A919TJL7_9ACTN</name>
<evidence type="ECO:0000313" key="3">
    <source>
        <dbReference type="EMBL" id="GIF04539.1"/>
    </source>
</evidence>
<dbReference type="InterPro" id="IPR000468">
    <property type="entry name" value="Barstar"/>
</dbReference>
<dbReference type="InterPro" id="IPR035905">
    <property type="entry name" value="Barstar-like_sf"/>
</dbReference>
<evidence type="ECO:0000313" key="4">
    <source>
        <dbReference type="Proteomes" id="UP000629619"/>
    </source>
</evidence>
<sequence length="369" mass="40461">MAARVFPVTDPDSRLRWILWDEFTGDEDRAAGSCVEVDGLFVDLPVPVERFVLRGCVPGEPLREAIAGIGTERARLGTVLIEAEDDPGMDHLDNLYDVVVVAAEGDEVVLRGRIEEIRGYRPATEPPAAEGFRLRDAHDRALGHARTVEGLHRERPELAPPAVTLVGFRPEPWFRVELSTRGRPRLTATVLGRGAGGAQLSTYTDGLDGAVVAVRESAAGPGLIDVELDDGVFEPMPSAARPLWDRWLQAPPTEPGSWTILHPSLRHEWLRLALAQAHPRSADRPAGRTYRLDSRHVTDLNGFYCALGEAVNGPGGYFGWNLDALIDCLRGGWGARRPFRLEWSPTGGDWHEPVLRILAENGVEVGPAR</sequence>
<proteinExistence type="inferred from homology"/>
<evidence type="ECO:0000259" key="2">
    <source>
        <dbReference type="Pfam" id="PF01337"/>
    </source>
</evidence>
<protein>
    <recommendedName>
        <fullName evidence="2">Barstar (barnase inhibitor) domain-containing protein</fullName>
    </recommendedName>
</protein>
<dbReference type="EMBL" id="BOMW01000019">
    <property type="protein sequence ID" value="GIF04539.1"/>
    <property type="molecule type" value="Genomic_DNA"/>
</dbReference>